<accession>A0A1S4G4G6</accession>
<protein>
    <submittedName>
        <fullName evidence="1">AAEL015526-PA</fullName>
    </submittedName>
</protein>
<dbReference type="EMBL" id="CH900803">
    <property type="protein sequence ID" value="EAT32341.1"/>
    <property type="molecule type" value="Genomic_DNA"/>
</dbReference>
<gene>
    <name evidence="1" type="ORF">AaeL_AAEL015526</name>
</gene>
<reference evidence="1" key="1">
    <citation type="submission" date="2005-10" db="EMBL/GenBank/DDBJ databases">
        <authorList>
            <person name="Loftus B.J."/>
            <person name="Nene V.M."/>
            <person name="Hannick L.I."/>
            <person name="Bidwell S."/>
            <person name="Haas B."/>
            <person name="Amedeo P."/>
            <person name="Orvis J."/>
            <person name="Wortman J.R."/>
            <person name="White O.R."/>
            <person name="Salzberg S."/>
            <person name="Shumway M."/>
            <person name="Koo H."/>
            <person name="Zhao Y."/>
            <person name="Holmes M."/>
            <person name="Miller J."/>
            <person name="Schatz M."/>
            <person name="Pop M."/>
            <person name="Pai G."/>
            <person name="Utterback T."/>
            <person name="Rogers Y.-H."/>
            <person name="Kravitz S."/>
            <person name="Fraser C.M."/>
        </authorList>
    </citation>
    <scope>NUCLEOTIDE SEQUENCE</scope>
    <source>
        <strain evidence="1">Liverpool</strain>
    </source>
</reference>
<reference evidence="1" key="2">
    <citation type="journal article" date="2007" name="Science">
        <title>Genome sequence of Aedes aegypti, a major arbovirus vector.</title>
        <authorList>
            <person name="Nene V."/>
            <person name="Wortman J.R."/>
            <person name="Lawson D."/>
            <person name="Haas B."/>
            <person name="Kodira C."/>
            <person name="Tu Z.J."/>
            <person name="Loftus B."/>
            <person name="Xi Z."/>
            <person name="Megy K."/>
            <person name="Grabherr M."/>
            <person name="Ren Q."/>
            <person name="Zdobnov E.M."/>
            <person name="Lobo N.F."/>
            <person name="Campbell K.S."/>
            <person name="Brown S.E."/>
            <person name="Bonaldo M.F."/>
            <person name="Zhu J."/>
            <person name="Sinkins S.P."/>
            <person name="Hogenkamp D.G."/>
            <person name="Amedeo P."/>
            <person name="Arensburger P."/>
            <person name="Atkinson P.W."/>
            <person name="Bidwell S."/>
            <person name="Biedler J."/>
            <person name="Birney E."/>
            <person name="Bruggner R.V."/>
            <person name="Costas J."/>
            <person name="Coy M.R."/>
            <person name="Crabtree J."/>
            <person name="Crawford M."/>
            <person name="Debruyn B."/>
            <person name="Decaprio D."/>
            <person name="Eiglmeier K."/>
            <person name="Eisenstadt E."/>
            <person name="El-Dorry H."/>
            <person name="Gelbart W.M."/>
            <person name="Gomes S.L."/>
            <person name="Hammond M."/>
            <person name="Hannick L.I."/>
            <person name="Hogan J.R."/>
            <person name="Holmes M.H."/>
            <person name="Jaffe D."/>
            <person name="Johnston J.S."/>
            <person name="Kennedy R.C."/>
            <person name="Koo H."/>
            <person name="Kravitz S."/>
            <person name="Kriventseva E.V."/>
            <person name="Kulp D."/>
            <person name="Labutti K."/>
            <person name="Lee E."/>
            <person name="Li S."/>
            <person name="Lovin D.D."/>
            <person name="Mao C."/>
            <person name="Mauceli E."/>
            <person name="Menck C.F."/>
            <person name="Miller J.R."/>
            <person name="Montgomery P."/>
            <person name="Mori A."/>
            <person name="Nascimento A.L."/>
            <person name="Naveira H.F."/>
            <person name="Nusbaum C."/>
            <person name="O'leary S."/>
            <person name="Orvis J."/>
            <person name="Pertea M."/>
            <person name="Quesneville H."/>
            <person name="Reidenbach K.R."/>
            <person name="Rogers Y.H."/>
            <person name="Roth C.W."/>
            <person name="Schneider J.R."/>
            <person name="Schatz M."/>
            <person name="Shumway M."/>
            <person name="Stanke M."/>
            <person name="Stinson E.O."/>
            <person name="Tubio J.M."/>
            <person name="Vanzee J.P."/>
            <person name="Verjovski-Almeida S."/>
            <person name="Werner D."/>
            <person name="White O."/>
            <person name="Wyder S."/>
            <person name="Zeng Q."/>
            <person name="Zhao Q."/>
            <person name="Zhao Y."/>
            <person name="Hill C.A."/>
            <person name="Raikhel A.S."/>
            <person name="Soares M.B."/>
            <person name="Knudson D.L."/>
            <person name="Lee N.H."/>
            <person name="Galagan J."/>
            <person name="Salzberg S.L."/>
            <person name="Paulsen I.T."/>
            <person name="Dimopoulos G."/>
            <person name="Collins F.H."/>
            <person name="Birren B."/>
            <person name="Fraser-Liggett C.M."/>
            <person name="Severson D.W."/>
        </authorList>
    </citation>
    <scope>NUCLEOTIDE SEQUENCE [LARGE SCALE GENOMIC DNA]</scope>
    <source>
        <strain evidence="1">Liverpool</strain>
    </source>
</reference>
<organism evidence="1 2">
    <name type="scientific">Aedes aegypti</name>
    <name type="common">Yellowfever mosquito</name>
    <name type="synonym">Culex aegypti</name>
    <dbReference type="NCBI Taxonomy" id="7159"/>
    <lineage>
        <taxon>Eukaryota</taxon>
        <taxon>Metazoa</taxon>
        <taxon>Ecdysozoa</taxon>
        <taxon>Arthropoda</taxon>
        <taxon>Hexapoda</taxon>
        <taxon>Insecta</taxon>
        <taxon>Pterygota</taxon>
        <taxon>Neoptera</taxon>
        <taxon>Endopterygota</taxon>
        <taxon>Diptera</taxon>
        <taxon>Nematocera</taxon>
        <taxon>Culicoidea</taxon>
        <taxon>Culicidae</taxon>
        <taxon>Culicinae</taxon>
        <taxon>Aedini</taxon>
        <taxon>Aedes</taxon>
        <taxon>Stegomyia</taxon>
    </lineage>
</organism>
<dbReference type="Proteomes" id="UP000682892">
    <property type="component" value="Unassembled WGS sequence"/>
</dbReference>
<reference evidence="1" key="3">
    <citation type="submission" date="2012-09" db="EMBL/GenBank/DDBJ databases">
        <authorList>
            <consortium name="VectorBase"/>
        </authorList>
    </citation>
    <scope>NUCLEOTIDE SEQUENCE</scope>
    <source>
        <strain evidence="1">Liverpool</strain>
    </source>
</reference>
<dbReference type="AlphaFoldDB" id="A0A1S4G4G6"/>
<dbReference type="OrthoDB" id="7764748at2759"/>
<proteinExistence type="predicted"/>
<evidence type="ECO:0000313" key="1">
    <source>
        <dbReference type="EMBL" id="EAT32341.1"/>
    </source>
</evidence>
<dbReference type="KEGG" id="aag:5579367"/>
<sequence length="269" mass="30857">MRLSSISSLQHRAQHLFPNLARNINRLLSLLWPTNQRQQTKSLYRKNDYLIVKTVSDCSRKMIWMYDSSSDCDDSDWNLDKVSDTTDGSDQEGDASDLADLSIYEYFQKYHTLDDLGSEYCLENANNESTEAFPTKQVIVEGETATLPEHTGNTPRINISIQVVDDMVKECLEPIISKAEMRATNRRRKERGLEYTRPDGVIVRARELRPPFNCKRKCSEKYPDSIRSKLLEQLLSVKLSGQNQFLANHMVVSKTARSKENIVNFSAIP</sequence>
<dbReference type="HOGENOM" id="CLU_1035171_0_0_1"/>
<dbReference type="OMA" id="NTPRINI"/>
<evidence type="ECO:0000313" key="2">
    <source>
        <dbReference type="Proteomes" id="UP000682892"/>
    </source>
</evidence>
<name>A0A1S4G4G6_AEDAE</name>